<feature type="region of interest" description="Disordered" evidence="1">
    <location>
        <begin position="57"/>
        <end position="95"/>
    </location>
</feature>
<organism evidence="2 3">
    <name type="scientific">Lactuca saligna</name>
    <name type="common">Willowleaf lettuce</name>
    <dbReference type="NCBI Taxonomy" id="75948"/>
    <lineage>
        <taxon>Eukaryota</taxon>
        <taxon>Viridiplantae</taxon>
        <taxon>Streptophyta</taxon>
        <taxon>Embryophyta</taxon>
        <taxon>Tracheophyta</taxon>
        <taxon>Spermatophyta</taxon>
        <taxon>Magnoliopsida</taxon>
        <taxon>eudicotyledons</taxon>
        <taxon>Gunneridae</taxon>
        <taxon>Pentapetalae</taxon>
        <taxon>asterids</taxon>
        <taxon>campanulids</taxon>
        <taxon>Asterales</taxon>
        <taxon>Asteraceae</taxon>
        <taxon>Cichorioideae</taxon>
        <taxon>Cichorieae</taxon>
        <taxon>Lactucinae</taxon>
        <taxon>Lactuca</taxon>
    </lineage>
</organism>
<dbReference type="AlphaFoldDB" id="A0AA35V6C7"/>
<evidence type="ECO:0000313" key="3">
    <source>
        <dbReference type="Proteomes" id="UP001177003"/>
    </source>
</evidence>
<evidence type="ECO:0000256" key="1">
    <source>
        <dbReference type="SAM" id="MobiDB-lite"/>
    </source>
</evidence>
<dbReference type="EMBL" id="OX465086">
    <property type="protein sequence ID" value="CAI9262913.1"/>
    <property type="molecule type" value="Genomic_DNA"/>
</dbReference>
<dbReference type="Proteomes" id="UP001177003">
    <property type="component" value="Chromosome 0"/>
</dbReference>
<sequence>MIFNSKYPELEKIGETIDLKSLGSSTFGLMKQNRKGNFMFDEKYPLLKFGQFAEVRDSSAKSSSEFIETEDDSDYTAEGDDDDDDDDDDDKGFDDDDTIFGSAMFGFDNGTIYDFEKINNDYCPNLEELHSFFDNVDEVAQPEIETGGVDEV</sequence>
<name>A0AA35V6C7_LACSI</name>
<gene>
    <name evidence="2" type="ORF">LSALG_LOCUS3628</name>
</gene>
<feature type="compositionally biased region" description="Acidic residues" evidence="1">
    <location>
        <begin position="67"/>
        <end position="95"/>
    </location>
</feature>
<accession>A0AA35V6C7</accession>
<protein>
    <submittedName>
        <fullName evidence="2">Uncharacterized protein</fullName>
    </submittedName>
</protein>
<evidence type="ECO:0000313" key="2">
    <source>
        <dbReference type="EMBL" id="CAI9262913.1"/>
    </source>
</evidence>
<proteinExistence type="predicted"/>
<keyword evidence="3" id="KW-1185">Reference proteome</keyword>
<reference evidence="2" key="1">
    <citation type="submission" date="2023-04" db="EMBL/GenBank/DDBJ databases">
        <authorList>
            <person name="Vijverberg K."/>
            <person name="Xiong W."/>
            <person name="Schranz E."/>
        </authorList>
    </citation>
    <scope>NUCLEOTIDE SEQUENCE</scope>
</reference>